<dbReference type="Pfam" id="PF02954">
    <property type="entry name" value="HTH_8"/>
    <property type="match status" value="1"/>
</dbReference>
<dbReference type="PROSITE" id="PS50045">
    <property type="entry name" value="SIGMA54_INTERACT_4"/>
    <property type="match status" value="1"/>
</dbReference>
<dbReference type="OrthoDB" id="9803970at2"/>
<dbReference type="GO" id="GO:0006355">
    <property type="term" value="P:regulation of DNA-templated transcription"/>
    <property type="evidence" value="ECO:0007669"/>
    <property type="project" value="InterPro"/>
</dbReference>
<dbReference type="Pfam" id="PF00989">
    <property type="entry name" value="PAS"/>
    <property type="match status" value="1"/>
</dbReference>
<dbReference type="InterPro" id="IPR000014">
    <property type="entry name" value="PAS"/>
</dbReference>
<dbReference type="RefSeq" id="WP_125004139.1">
    <property type="nucleotide sequence ID" value="NZ_BHYK01000023.1"/>
</dbReference>
<dbReference type="Proteomes" id="UP000287872">
    <property type="component" value="Unassembled WGS sequence"/>
</dbReference>
<dbReference type="SUPFAM" id="SSF46689">
    <property type="entry name" value="Homeodomain-like"/>
    <property type="match status" value="1"/>
</dbReference>
<dbReference type="CDD" id="cd00009">
    <property type="entry name" value="AAA"/>
    <property type="match status" value="1"/>
</dbReference>
<dbReference type="PANTHER" id="PTHR32071:SF57">
    <property type="entry name" value="C4-DICARBOXYLATE TRANSPORT TRANSCRIPTIONAL REGULATORY PROTEIN DCTD"/>
    <property type="match status" value="1"/>
</dbReference>
<dbReference type="SMART" id="SM00382">
    <property type="entry name" value="AAA"/>
    <property type="match status" value="1"/>
</dbReference>
<dbReference type="PROSITE" id="PS50112">
    <property type="entry name" value="PAS"/>
    <property type="match status" value="1"/>
</dbReference>
<evidence type="ECO:0000256" key="4">
    <source>
        <dbReference type="ARBA" id="ARBA00023125"/>
    </source>
</evidence>
<dbReference type="Gene3D" id="1.10.8.60">
    <property type="match status" value="1"/>
</dbReference>
<dbReference type="InterPro" id="IPR025662">
    <property type="entry name" value="Sigma_54_int_dom_ATP-bd_1"/>
</dbReference>
<evidence type="ECO:0000256" key="1">
    <source>
        <dbReference type="ARBA" id="ARBA00022741"/>
    </source>
</evidence>
<dbReference type="AlphaFoldDB" id="A0A401UQV2"/>
<reference evidence="8 9" key="1">
    <citation type="submission" date="2018-11" db="EMBL/GenBank/DDBJ databases">
        <title>Genome sequencing and assembly of Clostridium tagluense strain A121.</title>
        <authorList>
            <person name="Murakami T."/>
            <person name="Segawa T."/>
            <person name="Shcherbakova V.A."/>
            <person name="Mori H."/>
            <person name="Yoshimura Y."/>
        </authorList>
    </citation>
    <scope>NUCLEOTIDE SEQUENCE [LARGE SCALE GENOMIC DNA]</scope>
    <source>
        <strain evidence="8 9">A121</strain>
    </source>
</reference>
<dbReference type="Gene3D" id="3.30.450.20">
    <property type="entry name" value="PAS domain"/>
    <property type="match status" value="1"/>
</dbReference>
<keyword evidence="5" id="KW-0804">Transcription</keyword>
<dbReference type="EMBL" id="BHYK01000023">
    <property type="protein sequence ID" value="GCD11915.1"/>
    <property type="molecule type" value="Genomic_DNA"/>
</dbReference>
<keyword evidence="4" id="KW-0238">DNA-binding</keyword>
<dbReference type="PROSITE" id="PS00675">
    <property type="entry name" value="SIGMA54_INTERACT_1"/>
    <property type="match status" value="1"/>
</dbReference>
<dbReference type="SUPFAM" id="SSF52540">
    <property type="entry name" value="P-loop containing nucleoside triphosphate hydrolases"/>
    <property type="match status" value="1"/>
</dbReference>
<evidence type="ECO:0000313" key="8">
    <source>
        <dbReference type="EMBL" id="GCD11915.1"/>
    </source>
</evidence>
<dbReference type="PANTHER" id="PTHR32071">
    <property type="entry name" value="TRANSCRIPTIONAL REGULATORY PROTEIN"/>
    <property type="match status" value="1"/>
</dbReference>
<dbReference type="GO" id="GO:0005524">
    <property type="term" value="F:ATP binding"/>
    <property type="evidence" value="ECO:0007669"/>
    <property type="project" value="UniProtKB-KW"/>
</dbReference>
<keyword evidence="2" id="KW-0067">ATP-binding</keyword>
<dbReference type="InterPro" id="IPR058031">
    <property type="entry name" value="AAA_lid_NorR"/>
</dbReference>
<dbReference type="FunFam" id="3.40.50.300:FF:000006">
    <property type="entry name" value="DNA-binding transcriptional regulator NtrC"/>
    <property type="match status" value="1"/>
</dbReference>
<keyword evidence="1" id="KW-0547">Nucleotide-binding</keyword>
<dbReference type="InterPro" id="IPR009057">
    <property type="entry name" value="Homeodomain-like_sf"/>
</dbReference>
<evidence type="ECO:0000313" key="9">
    <source>
        <dbReference type="Proteomes" id="UP000287872"/>
    </source>
</evidence>
<accession>A0A401UQV2</accession>
<evidence type="ECO:0000259" key="7">
    <source>
        <dbReference type="PROSITE" id="PS50112"/>
    </source>
</evidence>
<dbReference type="Gene3D" id="3.40.50.300">
    <property type="entry name" value="P-loop containing nucleotide triphosphate hydrolases"/>
    <property type="match status" value="1"/>
</dbReference>
<sequence length="595" mass="66977">MDLIKIVSNVQKISEAISSVIRVDVTVVDNNYNRIAGTGRYRNCIGEKVNEKSAFGFSLTQGESFIIENPRQHFTCLECENAYNCEEFAEVCCPIHVGDVTVGVIGLIAFEEEQRDAIINNKENLMNFLNRMADLISSKLLEQENTEQIKLLVSELEIVLDAVDRGIIAADHAGNILHYNTKAAELFKLQRNQILKTNIKKFIGSLDFDLLIDEHKNLKNKEFTYNNNSHHFRGVFDAKPISIGDKSFGIVCSFSNISDLLKTVNHITTGTMITSFDSIIGSSSCLEQVKVEAKKAAKSTSTVLIQGESGTGKELFARAVHFYSARAKGPFIPINCAAIPEQLLESELFGYEDGAFTGARRGGKAGKFELANKGTIFLDEIGDMPIHLQTKLLRVVQEYVIEKIGGKESIPIDVRIIVATNKDLEKKVLEGEFRQDLFYRLNVIPLNIPPLRDRKDDIVILMDYLLEKCNVKLEKHISKIEDSVLEIFMNYKWPGNVRELENTIEYAVNMCGSSVIKCMDLPKRLKVSSNTLEINKNIGIIPIKELEKKEILKALEHFGHSKQAITKAAEALELSRATLYRKLKEYKAEQYQNEN</sequence>
<comment type="caution">
    <text evidence="8">The sequence shown here is derived from an EMBL/GenBank/DDBJ whole genome shotgun (WGS) entry which is preliminary data.</text>
</comment>
<evidence type="ECO:0000256" key="3">
    <source>
        <dbReference type="ARBA" id="ARBA00023015"/>
    </source>
</evidence>
<dbReference type="SMART" id="SM00091">
    <property type="entry name" value="PAS"/>
    <property type="match status" value="1"/>
</dbReference>
<dbReference type="PROSITE" id="PS00688">
    <property type="entry name" value="SIGMA54_INTERACT_3"/>
    <property type="match status" value="1"/>
</dbReference>
<organism evidence="8 9">
    <name type="scientific">Clostridium tagluense</name>
    <dbReference type="NCBI Taxonomy" id="360422"/>
    <lineage>
        <taxon>Bacteria</taxon>
        <taxon>Bacillati</taxon>
        <taxon>Bacillota</taxon>
        <taxon>Clostridia</taxon>
        <taxon>Eubacteriales</taxon>
        <taxon>Clostridiaceae</taxon>
        <taxon>Clostridium</taxon>
    </lineage>
</organism>
<evidence type="ECO:0000259" key="6">
    <source>
        <dbReference type="PROSITE" id="PS50045"/>
    </source>
</evidence>
<dbReference type="InterPro" id="IPR027417">
    <property type="entry name" value="P-loop_NTPase"/>
</dbReference>
<dbReference type="Pfam" id="PF25601">
    <property type="entry name" value="AAA_lid_14"/>
    <property type="match status" value="1"/>
</dbReference>
<dbReference type="Gene3D" id="1.10.10.60">
    <property type="entry name" value="Homeodomain-like"/>
    <property type="match status" value="1"/>
</dbReference>
<evidence type="ECO:0000256" key="2">
    <source>
        <dbReference type="ARBA" id="ARBA00022840"/>
    </source>
</evidence>
<dbReference type="InterPro" id="IPR025944">
    <property type="entry name" value="Sigma_54_int_dom_CS"/>
</dbReference>
<dbReference type="InterPro" id="IPR002197">
    <property type="entry name" value="HTH_Fis"/>
</dbReference>
<feature type="domain" description="PAS" evidence="7">
    <location>
        <begin position="152"/>
        <end position="222"/>
    </location>
</feature>
<feature type="domain" description="Sigma-54 factor interaction" evidence="6">
    <location>
        <begin position="279"/>
        <end position="509"/>
    </location>
</feature>
<keyword evidence="3" id="KW-0805">Transcription regulation</keyword>
<evidence type="ECO:0000256" key="5">
    <source>
        <dbReference type="ARBA" id="ARBA00023163"/>
    </source>
</evidence>
<dbReference type="GO" id="GO:0043565">
    <property type="term" value="F:sequence-specific DNA binding"/>
    <property type="evidence" value="ECO:0007669"/>
    <property type="project" value="InterPro"/>
</dbReference>
<dbReference type="CDD" id="cd00130">
    <property type="entry name" value="PAS"/>
    <property type="match status" value="1"/>
</dbReference>
<dbReference type="InterPro" id="IPR003593">
    <property type="entry name" value="AAA+_ATPase"/>
</dbReference>
<gene>
    <name evidence="8" type="ORF">Ctaglu_35380</name>
</gene>
<dbReference type="Pfam" id="PF00158">
    <property type="entry name" value="Sigma54_activat"/>
    <property type="match status" value="1"/>
</dbReference>
<proteinExistence type="predicted"/>
<dbReference type="InterPro" id="IPR025943">
    <property type="entry name" value="Sigma_54_int_dom_ATP-bd_2"/>
</dbReference>
<dbReference type="InterPro" id="IPR013767">
    <property type="entry name" value="PAS_fold"/>
</dbReference>
<dbReference type="InterPro" id="IPR035965">
    <property type="entry name" value="PAS-like_dom_sf"/>
</dbReference>
<protein>
    <submittedName>
        <fullName evidence="8">ATPase AAA</fullName>
    </submittedName>
</protein>
<dbReference type="InterPro" id="IPR002078">
    <property type="entry name" value="Sigma_54_int"/>
</dbReference>
<keyword evidence="9" id="KW-1185">Reference proteome</keyword>
<name>A0A401UQV2_9CLOT</name>
<dbReference type="PROSITE" id="PS00676">
    <property type="entry name" value="SIGMA54_INTERACT_2"/>
    <property type="match status" value="1"/>
</dbReference>
<dbReference type="SUPFAM" id="SSF55785">
    <property type="entry name" value="PYP-like sensor domain (PAS domain)"/>
    <property type="match status" value="1"/>
</dbReference>